<dbReference type="STRING" id="1268072.PSAB_19615"/>
<dbReference type="Gene3D" id="2.160.20.110">
    <property type="match status" value="1"/>
</dbReference>
<feature type="domain" description="SLH" evidence="3">
    <location>
        <begin position="866"/>
        <end position="924"/>
    </location>
</feature>
<evidence type="ECO:0000256" key="2">
    <source>
        <dbReference type="SAM" id="SignalP"/>
    </source>
</evidence>
<gene>
    <name evidence="4" type="ORF">PSAB_19615</name>
</gene>
<dbReference type="EMBL" id="CP004078">
    <property type="protein sequence ID" value="AHV98816.1"/>
    <property type="molecule type" value="Genomic_DNA"/>
</dbReference>
<feature type="domain" description="SLH" evidence="3">
    <location>
        <begin position="802"/>
        <end position="865"/>
    </location>
</feature>
<sequence length="984" mass="101627">MKSKFKAFTRKFSLFLALAMVISLISVAPAHAAQTTVHITTAQDLVDLANTINGRLSMGAGSGTEPNVGDYYVEVDADIDMSSVTNWQGIGVPQSWVGITGTFDGNGHTISGISLVNTSPVGPKGGLFNLVSDMTIKDLKVSGSITSNRFIGGIVGRAIGSFTMQNCVADMSLTLSGGASNSVGGLVGQFGAGQYYKAGTVTISNSAALGSFTSNTPSNPVGGLIGHIYTGFNVNVINSYVAASLVNAGGITGALVANINYNTFSIPTLSTLNITNTWYLSGMSGSIIGEGTLPPDIDLGNCFSFTAGGLEASNLGPAWENKNGVNVFNGYSYPDIIHPVMPTANPGAGAVAPGTAVTLSTATVGASVYYAVYSAGIDPATVTFGLYNQPIVINSDTTIKAYASVNGEDSDVMTADYTIRLQPVTGVELDQHALTLTPGATGTLTATVAPTDATNKNVIWTTSDSTVATVTYGAVTAVGAGKATITVRTADGSFKDSCEVTVTPAAVAVTGVELDQHAITLTAGATGTLTATVAPTDATNKNVIWTTSDSTVATVTYGVVTAVGAGKATVTVTTEDGSFKDTCQVTVNAAATNGNSESSGGGGTQTPTTTQQTSTTDLGQVIQSGSTVTLQVDAKKVADQLKDAAQSELVINLSQVTAGSGQSKAVQLPAEVINLVKAANKPIVIQDSGLKIVIPSEVLIQGQNMTFSTTQVSSQTVASAPEHVESKAVYSFDAWAGETAVHNFTKSITITLPIPAGVTELGKLGVYYLNETTGQWDYVGGRIVDGKLVFNTNHFSKYMVAESQKTFGDIASHWAKADIEVMVARHVINGTDADTFAPQNNITRAEFAALLSRVLKLSDAANEGTFKDITGSEWYANDVRKAAKAGIIQGSDGNFHPGDSITRQEMAVMINRAYSYAGGKIGTLTDLAFTDKGSISAWANDAVQSVYTLGIINGYPDGSFGAPGHATRAEGTVMLKTFMDKLGL</sequence>
<evidence type="ECO:0000259" key="3">
    <source>
        <dbReference type="PROSITE" id="PS51272"/>
    </source>
</evidence>
<dbReference type="KEGG" id="psab:PSAB_19615"/>
<feature type="domain" description="SLH" evidence="3">
    <location>
        <begin position="926"/>
        <end position="984"/>
    </location>
</feature>
<dbReference type="SUPFAM" id="SSF49373">
    <property type="entry name" value="Invasin/intimin cell-adhesion fragments"/>
    <property type="match status" value="2"/>
</dbReference>
<evidence type="ECO:0000313" key="4">
    <source>
        <dbReference type="EMBL" id="AHV98816.1"/>
    </source>
</evidence>
<keyword evidence="5" id="KW-1185">Reference proteome</keyword>
<reference evidence="4 5" key="1">
    <citation type="journal article" date="2014" name="PLoS Genet.">
        <title>Comparative Genomic Analysis of N2-Fixing and Non-N2-Fixing Paenibacillus spp.: Organization, Evolution and Expression of the Nitrogen Fixation Genes.</title>
        <authorList>
            <person name="Xie J.B."/>
            <person name="Du Z."/>
            <person name="Bai L."/>
            <person name="Tian C."/>
            <person name="Zhang Y."/>
            <person name="Xie J.Y."/>
            <person name="Wang T."/>
            <person name="Liu X."/>
            <person name="Chen X."/>
            <person name="Cheng Q."/>
            <person name="Chen S."/>
            <person name="Li J."/>
        </authorList>
    </citation>
    <scope>NUCLEOTIDE SEQUENCE [LARGE SCALE GENOMIC DNA]</scope>
    <source>
        <strain evidence="4 5">T27</strain>
    </source>
</reference>
<dbReference type="Pfam" id="PF02368">
    <property type="entry name" value="Big_2"/>
    <property type="match status" value="2"/>
</dbReference>
<dbReference type="Pfam" id="PF13287">
    <property type="entry name" value="Fn3_assoc"/>
    <property type="match status" value="1"/>
</dbReference>
<dbReference type="OrthoDB" id="2505132at2"/>
<dbReference type="InterPro" id="IPR003343">
    <property type="entry name" value="Big_2"/>
</dbReference>
<feature type="compositionally biased region" description="Low complexity" evidence="1">
    <location>
        <begin position="605"/>
        <end position="615"/>
    </location>
</feature>
<protein>
    <submittedName>
        <fullName evidence="4">Peptidase S8 and S53 subtilisin kexin sedolisin</fullName>
    </submittedName>
</protein>
<dbReference type="RefSeq" id="WP_025336287.1">
    <property type="nucleotide sequence ID" value="NZ_CP004078.1"/>
</dbReference>
<dbReference type="SMART" id="SM00635">
    <property type="entry name" value="BID_2"/>
    <property type="match status" value="2"/>
</dbReference>
<dbReference type="PATRIC" id="fig|1268072.3.peg.4044"/>
<dbReference type="Proteomes" id="UP000019772">
    <property type="component" value="Chromosome"/>
</dbReference>
<dbReference type="InterPro" id="IPR026876">
    <property type="entry name" value="Fn3_assoc_repeat"/>
</dbReference>
<dbReference type="Pfam" id="PF00395">
    <property type="entry name" value="SLH"/>
    <property type="match status" value="3"/>
</dbReference>
<dbReference type="InterPro" id="IPR008964">
    <property type="entry name" value="Invasin/intimin_cell_adhesion"/>
</dbReference>
<feature type="chain" id="PRO_5004952979" evidence="2">
    <location>
        <begin position="33"/>
        <end position="984"/>
    </location>
</feature>
<evidence type="ECO:0000313" key="5">
    <source>
        <dbReference type="Proteomes" id="UP000019772"/>
    </source>
</evidence>
<dbReference type="PANTHER" id="PTHR43308">
    <property type="entry name" value="OUTER MEMBRANE PROTEIN ALPHA-RELATED"/>
    <property type="match status" value="1"/>
</dbReference>
<dbReference type="Gene3D" id="2.60.40.1080">
    <property type="match status" value="2"/>
</dbReference>
<dbReference type="AlphaFoldDB" id="X4ZH46"/>
<evidence type="ECO:0000256" key="1">
    <source>
        <dbReference type="SAM" id="MobiDB-lite"/>
    </source>
</evidence>
<proteinExistence type="predicted"/>
<feature type="region of interest" description="Disordered" evidence="1">
    <location>
        <begin position="591"/>
        <end position="615"/>
    </location>
</feature>
<keyword evidence="2" id="KW-0732">Signal</keyword>
<dbReference type="PROSITE" id="PS51272">
    <property type="entry name" value="SLH"/>
    <property type="match status" value="3"/>
</dbReference>
<dbReference type="InterPro" id="IPR051465">
    <property type="entry name" value="Cell_Envelope_Struct_Comp"/>
</dbReference>
<dbReference type="eggNOG" id="COG5492">
    <property type="taxonomic scope" value="Bacteria"/>
</dbReference>
<dbReference type="InterPro" id="IPR001119">
    <property type="entry name" value="SLH_dom"/>
</dbReference>
<dbReference type="HOGENOM" id="CLU_281289_0_0_9"/>
<dbReference type="PANTHER" id="PTHR43308:SF5">
    <property type="entry name" value="S-LAYER PROTEIN _ PEPTIDOGLYCAN ENDO-BETA-N-ACETYLGLUCOSAMINIDASE"/>
    <property type="match status" value="1"/>
</dbReference>
<name>X4ZH46_9BACL</name>
<organism evidence="4 5">
    <name type="scientific">Paenibacillus sabinae T27</name>
    <dbReference type="NCBI Taxonomy" id="1268072"/>
    <lineage>
        <taxon>Bacteria</taxon>
        <taxon>Bacillati</taxon>
        <taxon>Bacillota</taxon>
        <taxon>Bacilli</taxon>
        <taxon>Bacillales</taxon>
        <taxon>Paenibacillaceae</taxon>
        <taxon>Paenibacillus</taxon>
    </lineage>
</organism>
<feature type="signal peptide" evidence="2">
    <location>
        <begin position="1"/>
        <end position="32"/>
    </location>
</feature>
<accession>X4ZH46</accession>